<dbReference type="PROSITE" id="PS51782">
    <property type="entry name" value="LYSM"/>
    <property type="match status" value="1"/>
</dbReference>
<reference evidence="6 7" key="1">
    <citation type="submission" date="2018-05" db="EMBL/GenBank/DDBJ databases">
        <title>Genome sequencing and assembly of the regulated plant pathogen Lachnellula willkommii and related sister species for the development of diagnostic species identification markers.</title>
        <authorList>
            <person name="Giroux E."/>
            <person name="Bilodeau G."/>
        </authorList>
    </citation>
    <scope>NUCLEOTIDE SEQUENCE [LARGE SCALE GENOMIC DNA]</scope>
    <source>
        <strain evidence="6 7">CBS 268.59</strain>
    </source>
</reference>
<dbReference type="Gene3D" id="3.10.350.10">
    <property type="entry name" value="LysM domain"/>
    <property type="match status" value="2"/>
</dbReference>
<comment type="caution">
    <text evidence="6">The sequence shown here is derived from an EMBL/GenBank/DDBJ whole genome shotgun (WGS) entry which is preliminary data.</text>
</comment>
<feature type="domain" description="LysM" evidence="5">
    <location>
        <begin position="53"/>
        <end position="100"/>
    </location>
</feature>
<accession>A0A8T9C7U7</accession>
<dbReference type="InterPro" id="IPR018392">
    <property type="entry name" value="LysM"/>
</dbReference>
<dbReference type="SUPFAM" id="SSF54106">
    <property type="entry name" value="LysM domain"/>
    <property type="match status" value="1"/>
</dbReference>
<gene>
    <name evidence="6" type="ORF">LSUE1_G005593</name>
</gene>
<sequence length="187" mass="20316">MQFSILSLAVLVGVAVASPLATEHQLERRDNCTTYSSVSAGTVCYHTPSDCSATYLVQSGDTCQSIAAIYNNFTLSQFYYWNPDVGQTCFGLQAYVPVCIDTPWYTFVPPVQAADGTVEAASAVPVPIMPSITSNCTKFELAGGGYRVDTIVAQNNITEDDFLSWNAYIDKTNPVAWEGYWVCVSVS</sequence>
<dbReference type="AlphaFoldDB" id="A0A8T9C7U7"/>
<proteinExistence type="predicted"/>
<evidence type="ECO:0000313" key="6">
    <source>
        <dbReference type="EMBL" id="TVY81775.1"/>
    </source>
</evidence>
<dbReference type="InterPro" id="IPR036779">
    <property type="entry name" value="LysM_dom_sf"/>
</dbReference>
<evidence type="ECO:0000256" key="3">
    <source>
        <dbReference type="ARBA" id="ARBA00023026"/>
    </source>
</evidence>
<keyword evidence="7" id="KW-1185">Reference proteome</keyword>
<dbReference type="EMBL" id="QGMK01000424">
    <property type="protein sequence ID" value="TVY81775.1"/>
    <property type="molecule type" value="Genomic_DNA"/>
</dbReference>
<keyword evidence="1" id="KW-0147">Chitin-binding</keyword>
<organism evidence="6 7">
    <name type="scientific">Lachnellula suecica</name>
    <dbReference type="NCBI Taxonomy" id="602035"/>
    <lineage>
        <taxon>Eukaryota</taxon>
        <taxon>Fungi</taxon>
        <taxon>Dikarya</taxon>
        <taxon>Ascomycota</taxon>
        <taxon>Pezizomycotina</taxon>
        <taxon>Leotiomycetes</taxon>
        <taxon>Helotiales</taxon>
        <taxon>Lachnaceae</taxon>
        <taxon>Lachnellula</taxon>
    </lineage>
</organism>
<feature type="chain" id="PRO_5035798810" evidence="4">
    <location>
        <begin position="18"/>
        <end position="187"/>
    </location>
</feature>
<protein>
    <submittedName>
        <fullName evidence="6">LysM domain-containing protein</fullName>
    </submittedName>
</protein>
<evidence type="ECO:0000256" key="4">
    <source>
        <dbReference type="SAM" id="SignalP"/>
    </source>
</evidence>
<dbReference type="OrthoDB" id="5985073at2759"/>
<dbReference type="GO" id="GO:0008061">
    <property type="term" value="F:chitin binding"/>
    <property type="evidence" value="ECO:0007669"/>
    <property type="project" value="UniProtKB-KW"/>
</dbReference>
<name>A0A8T9C7U7_9HELO</name>
<keyword evidence="2 4" id="KW-0732">Signal</keyword>
<evidence type="ECO:0000259" key="5">
    <source>
        <dbReference type="PROSITE" id="PS51782"/>
    </source>
</evidence>
<dbReference type="PANTHER" id="PTHR34997:SF2">
    <property type="entry name" value="LYSM DOMAIN-CONTAINING PROTEIN-RELATED"/>
    <property type="match status" value="1"/>
</dbReference>
<keyword evidence="3" id="KW-0843">Virulence</keyword>
<evidence type="ECO:0000256" key="2">
    <source>
        <dbReference type="ARBA" id="ARBA00022729"/>
    </source>
</evidence>
<dbReference type="Pfam" id="PF01476">
    <property type="entry name" value="LysM"/>
    <property type="match status" value="1"/>
</dbReference>
<dbReference type="InterPro" id="IPR052210">
    <property type="entry name" value="LysM1-like"/>
</dbReference>
<dbReference type="PANTHER" id="PTHR34997">
    <property type="entry name" value="AM15"/>
    <property type="match status" value="1"/>
</dbReference>
<dbReference type="CDD" id="cd00118">
    <property type="entry name" value="LysM"/>
    <property type="match status" value="1"/>
</dbReference>
<dbReference type="Proteomes" id="UP000469558">
    <property type="component" value="Unassembled WGS sequence"/>
</dbReference>
<evidence type="ECO:0000313" key="7">
    <source>
        <dbReference type="Proteomes" id="UP000469558"/>
    </source>
</evidence>
<feature type="signal peptide" evidence="4">
    <location>
        <begin position="1"/>
        <end position="17"/>
    </location>
</feature>
<evidence type="ECO:0000256" key="1">
    <source>
        <dbReference type="ARBA" id="ARBA00022669"/>
    </source>
</evidence>